<evidence type="ECO:0000313" key="2">
    <source>
        <dbReference type="EMBL" id="RLN36179.1"/>
    </source>
</evidence>
<dbReference type="AlphaFoldDB" id="A0A3L6TD42"/>
<comment type="caution">
    <text evidence="2">The sequence shown here is derived from an EMBL/GenBank/DDBJ whole genome shotgun (WGS) entry which is preliminary data.</text>
</comment>
<reference evidence="3" key="1">
    <citation type="journal article" date="2019" name="Nat. Commun.">
        <title>The genome of broomcorn millet.</title>
        <authorList>
            <person name="Zou C."/>
            <person name="Miki D."/>
            <person name="Li D."/>
            <person name="Tang Q."/>
            <person name="Xiao L."/>
            <person name="Rajput S."/>
            <person name="Deng P."/>
            <person name="Jia W."/>
            <person name="Huang R."/>
            <person name="Zhang M."/>
            <person name="Sun Y."/>
            <person name="Hu J."/>
            <person name="Fu X."/>
            <person name="Schnable P.S."/>
            <person name="Li F."/>
            <person name="Zhang H."/>
            <person name="Feng B."/>
            <person name="Zhu X."/>
            <person name="Liu R."/>
            <person name="Schnable J.C."/>
            <person name="Zhu J.-K."/>
            <person name="Zhang H."/>
        </authorList>
    </citation>
    <scope>NUCLEOTIDE SEQUENCE [LARGE SCALE GENOMIC DNA]</scope>
</reference>
<gene>
    <name evidence="2" type="ORF">C2845_PM03G04410</name>
</gene>
<feature type="region of interest" description="Disordered" evidence="1">
    <location>
        <begin position="1"/>
        <end position="25"/>
    </location>
</feature>
<feature type="compositionally biased region" description="Low complexity" evidence="1">
    <location>
        <begin position="81"/>
        <end position="96"/>
    </location>
</feature>
<feature type="compositionally biased region" description="Basic residues" evidence="1">
    <location>
        <begin position="138"/>
        <end position="150"/>
    </location>
</feature>
<organism evidence="2 3">
    <name type="scientific">Panicum miliaceum</name>
    <name type="common">Proso millet</name>
    <name type="synonym">Broomcorn millet</name>
    <dbReference type="NCBI Taxonomy" id="4540"/>
    <lineage>
        <taxon>Eukaryota</taxon>
        <taxon>Viridiplantae</taxon>
        <taxon>Streptophyta</taxon>
        <taxon>Embryophyta</taxon>
        <taxon>Tracheophyta</taxon>
        <taxon>Spermatophyta</taxon>
        <taxon>Magnoliopsida</taxon>
        <taxon>Liliopsida</taxon>
        <taxon>Poales</taxon>
        <taxon>Poaceae</taxon>
        <taxon>PACMAD clade</taxon>
        <taxon>Panicoideae</taxon>
        <taxon>Panicodae</taxon>
        <taxon>Paniceae</taxon>
        <taxon>Panicinae</taxon>
        <taxon>Panicum</taxon>
        <taxon>Panicum sect. Panicum</taxon>
    </lineage>
</organism>
<sequence length="150" mass="16013">MARPPPTHARQTVLFQPHATPSADLPDIAVRMRSPSPRIRRAAAATANARPTFWDSPFCGAADAQLLAADSSSRRRHNQRAPRPGARWPAPSPAATAASTALRGLTTKVEVVEIDLTEEDAAASRFPAVSPSVEVRGGHPRRHGGARHPD</sequence>
<name>A0A3L6TD42_PANMI</name>
<feature type="region of interest" description="Disordered" evidence="1">
    <location>
        <begin position="126"/>
        <end position="150"/>
    </location>
</feature>
<accession>A0A3L6TD42</accession>
<feature type="region of interest" description="Disordered" evidence="1">
    <location>
        <begin position="68"/>
        <end position="96"/>
    </location>
</feature>
<evidence type="ECO:0000313" key="3">
    <source>
        <dbReference type="Proteomes" id="UP000275267"/>
    </source>
</evidence>
<proteinExistence type="predicted"/>
<dbReference type="Proteomes" id="UP000275267">
    <property type="component" value="Unassembled WGS sequence"/>
</dbReference>
<protein>
    <submittedName>
        <fullName evidence="2">Uncharacterized protein</fullName>
    </submittedName>
</protein>
<dbReference type="EMBL" id="PQIB02000002">
    <property type="protein sequence ID" value="RLN36179.1"/>
    <property type="molecule type" value="Genomic_DNA"/>
</dbReference>
<evidence type="ECO:0000256" key="1">
    <source>
        <dbReference type="SAM" id="MobiDB-lite"/>
    </source>
</evidence>
<keyword evidence="3" id="KW-1185">Reference proteome</keyword>